<dbReference type="PROSITE" id="PS50935">
    <property type="entry name" value="SSB"/>
    <property type="match status" value="1"/>
</dbReference>
<dbReference type="Gene3D" id="2.40.50.140">
    <property type="entry name" value="Nucleic acid-binding proteins"/>
    <property type="match status" value="1"/>
</dbReference>
<organism evidence="4 5">
    <name type="scientific">Jonesia denitrificans (strain ATCC 14870 / DSM 20603 / BCRC 15368 / CIP 55.134 / JCM 11481 / NBRC 15587 / NCTC 10816 / Prevot 55134)</name>
    <name type="common">Listeria denitrificans</name>
    <dbReference type="NCBI Taxonomy" id="471856"/>
    <lineage>
        <taxon>Bacteria</taxon>
        <taxon>Bacillati</taxon>
        <taxon>Actinomycetota</taxon>
        <taxon>Actinomycetes</taxon>
        <taxon>Micrococcales</taxon>
        <taxon>Jonesiaceae</taxon>
        <taxon>Jonesia</taxon>
    </lineage>
</organism>
<name>C7R2W4_JONDD</name>
<dbReference type="EMBL" id="CP001706">
    <property type="protein sequence ID" value="ACV08586.1"/>
    <property type="molecule type" value="Genomic_DNA"/>
</dbReference>
<evidence type="ECO:0000313" key="4">
    <source>
        <dbReference type="EMBL" id="ACV08586.1"/>
    </source>
</evidence>
<dbReference type="GO" id="GO:0003697">
    <property type="term" value="F:single-stranded DNA binding"/>
    <property type="evidence" value="ECO:0007669"/>
    <property type="project" value="InterPro"/>
</dbReference>
<dbReference type="Proteomes" id="UP000000628">
    <property type="component" value="Chromosome"/>
</dbReference>
<dbReference type="PANTHER" id="PTHR10302:SF0">
    <property type="entry name" value="SINGLE-STRANDED DNA-BINDING PROTEIN, MITOCHONDRIAL"/>
    <property type="match status" value="1"/>
</dbReference>
<dbReference type="KEGG" id="jde:Jden_0930"/>
<dbReference type="InterPro" id="IPR000424">
    <property type="entry name" value="Primosome_PriB/ssb"/>
</dbReference>
<evidence type="ECO:0000256" key="1">
    <source>
        <dbReference type="ARBA" id="ARBA00023125"/>
    </source>
</evidence>
<dbReference type="AlphaFoldDB" id="C7R2W4"/>
<dbReference type="InterPro" id="IPR012340">
    <property type="entry name" value="NA-bd_OB-fold"/>
</dbReference>
<dbReference type="PANTHER" id="PTHR10302">
    <property type="entry name" value="SINGLE-STRANDED DNA-BINDING PROTEIN"/>
    <property type="match status" value="1"/>
</dbReference>
<gene>
    <name evidence="4" type="ordered locus">Jden_0930</name>
</gene>
<dbReference type="Pfam" id="PF00436">
    <property type="entry name" value="SSB"/>
    <property type="match status" value="1"/>
</dbReference>
<dbReference type="eggNOG" id="COG0629">
    <property type="taxonomic scope" value="Bacteria"/>
</dbReference>
<dbReference type="RefSeq" id="WP_015771214.1">
    <property type="nucleotide sequence ID" value="NC_013174.1"/>
</dbReference>
<dbReference type="HOGENOM" id="CLU_078758_1_3_11"/>
<keyword evidence="5" id="KW-1185">Reference proteome</keyword>
<reference evidence="4 5" key="1">
    <citation type="journal article" date="2009" name="Stand. Genomic Sci.">
        <title>Complete genome sequence of Jonesia denitrificans type strain (Prevot 55134).</title>
        <authorList>
            <person name="Pukall R."/>
            <person name="Gehrich-Schroter G."/>
            <person name="Lapidus A."/>
            <person name="Nolan M."/>
            <person name="Glavina Del Rio T."/>
            <person name="Lucas S."/>
            <person name="Chen F."/>
            <person name="Tice H."/>
            <person name="Pitluck S."/>
            <person name="Cheng J.F."/>
            <person name="Copeland A."/>
            <person name="Saunders E."/>
            <person name="Brettin T."/>
            <person name="Detter J.C."/>
            <person name="Bruce D."/>
            <person name="Goodwin L."/>
            <person name="Pati A."/>
            <person name="Ivanova N."/>
            <person name="Mavromatis K."/>
            <person name="Ovchinnikova G."/>
            <person name="Chen A."/>
            <person name="Palaniappan K."/>
            <person name="Land M."/>
            <person name="Hauser L."/>
            <person name="Chang Y.J."/>
            <person name="Jeffries C.D."/>
            <person name="Chain P."/>
            <person name="Goker M."/>
            <person name="Bristow J."/>
            <person name="Eisen J.A."/>
            <person name="Markowitz V."/>
            <person name="Hugenholtz P."/>
            <person name="Kyrpides N.C."/>
            <person name="Klenk H.P."/>
            <person name="Han C."/>
        </authorList>
    </citation>
    <scope>NUCLEOTIDE SEQUENCE [LARGE SCALE GENOMIC DNA]</scope>
    <source>
        <strain evidence="5">ATCC 14870 / DSM 20603 / BCRC 15368 / CIP 55.134 / JCM 11481 / NBRC 15587 / NCTC 10816 / Prevot 55134</strain>
    </source>
</reference>
<sequence length="177" mass="19232">MTHDARITLTGWIGSTPRLFPATDDAVAYMSMRVAHRKSWYHRSKGEWVDGPTTWYTVKAWRALAENVAASLRKGDPVMICGNLTNDTWESPDGERETMVIEADAIGPHLGRGRCVFTPMRASEPSDTTQNMNASNTSEDATTTATGTHQSQPATASVDVTQSLTDRSASTDALTAV</sequence>
<feature type="compositionally biased region" description="Polar residues" evidence="3">
    <location>
        <begin position="152"/>
        <end position="177"/>
    </location>
</feature>
<dbReference type="GO" id="GO:0009295">
    <property type="term" value="C:nucleoid"/>
    <property type="evidence" value="ECO:0007669"/>
    <property type="project" value="TreeGrafter"/>
</dbReference>
<evidence type="ECO:0000313" key="5">
    <source>
        <dbReference type="Proteomes" id="UP000000628"/>
    </source>
</evidence>
<dbReference type="CDD" id="cd04496">
    <property type="entry name" value="SSB_OBF"/>
    <property type="match status" value="1"/>
</dbReference>
<dbReference type="InterPro" id="IPR011344">
    <property type="entry name" value="ssDNA-bd"/>
</dbReference>
<evidence type="ECO:0000256" key="3">
    <source>
        <dbReference type="SAM" id="MobiDB-lite"/>
    </source>
</evidence>
<keyword evidence="1 2" id="KW-0238">DNA-binding</keyword>
<feature type="compositionally biased region" description="Low complexity" evidence="3">
    <location>
        <begin position="134"/>
        <end position="151"/>
    </location>
</feature>
<dbReference type="SUPFAM" id="SSF50249">
    <property type="entry name" value="Nucleic acid-binding proteins"/>
    <property type="match status" value="1"/>
</dbReference>
<dbReference type="OrthoDB" id="4427276at2"/>
<accession>C7R2W4</accession>
<proteinExistence type="predicted"/>
<feature type="region of interest" description="Disordered" evidence="3">
    <location>
        <begin position="120"/>
        <end position="177"/>
    </location>
</feature>
<dbReference type="GO" id="GO:0006260">
    <property type="term" value="P:DNA replication"/>
    <property type="evidence" value="ECO:0007669"/>
    <property type="project" value="InterPro"/>
</dbReference>
<evidence type="ECO:0000256" key="2">
    <source>
        <dbReference type="PROSITE-ProRule" id="PRU00252"/>
    </source>
</evidence>
<dbReference type="STRING" id="471856.Jden_0930"/>
<protein>
    <submittedName>
        <fullName evidence="4">Single-strand binding protein</fullName>
    </submittedName>
</protein>